<evidence type="ECO:0000256" key="2">
    <source>
        <dbReference type="ARBA" id="ARBA00004370"/>
    </source>
</evidence>
<organism evidence="13 14">
    <name type="scientific">Clostridium novyi A str. 4552</name>
    <dbReference type="NCBI Taxonomy" id="1444289"/>
    <lineage>
        <taxon>Bacteria</taxon>
        <taxon>Bacillati</taxon>
        <taxon>Bacillota</taxon>
        <taxon>Clostridia</taxon>
        <taxon>Eubacteriales</taxon>
        <taxon>Clostridiaceae</taxon>
        <taxon>Clostridium</taxon>
    </lineage>
</organism>
<evidence type="ECO:0000256" key="6">
    <source>
        <dbReference type="ARBA" id="ARBA00022777"/>
    </source>
</evidence>
<dbReference type="InterPro" id="IPR004358">
    <property type="entry name" value="Sig_transdc_His_kin-like_C"/>
</dbReference>
<dbReference type="SMART" id="SM00304">
    <property type="entry name" value="HAMP"/>
    <property type="match status" value="1"/>
</dbReference>
<dbReference type="Proteomes" id="UP000030012">
    <property type="component" value="Unassembled WGS sequence"/>
</dbReference>
<dbReference type="Gene3D" id="3.30.565.10">
    <property type="entry name" value="Histidine kinase-like ATPase, C-terminal domain"/>
    <property type="match status" value="1"/>
</dbReference>
<evidence type="ECO:0000256" key="1">
    <source>
        <dbReference type="ARBA" id="ARBA00000085"/>
    </source>
</evidence>
<evidence type="ECO:0000313" key="14">
    <source>
        <dbReference type="Proteomes" id="UP000030012"/>
    </source>
</evidence>
<evidence type="ECO:0000256" key="9">
    <source>
        <dbReference type="SAM" id="Coils"/>
    </source>
</evidence>
<dbReference type="EC" id="2.7.13.3" evidence="3"/>
<dbReference type="CDD" id="cd00075">
    <property type="entry name" value="HATPase"/>
    <property type="match status" value="1"/>
</dbReference>
<dbReference type="InterPro" id="IPR036097">
    <property type="entry name" value="HisK_dim/P_sf"/>
</dbReference>
<evidence type="ECO:0000259" key="12">
    <source>
        <dbReference type="PROSITE" id="PS50885"/>
    </source>
</evidence>
<dbReference type="Gene3D" id="6.10.340.10">
    <property type="match status" value="1"/>
</dbReference>
<keyword evidence="10" id="KW-0812">Transmembrane</keyword>
<feature type="coiled-coil region" evidence="9">
    <location>
        <begin position="247"/>
        <end position="278"/>
    </location>
</feature>
<name>A0A0A0I9E7_CLONO</name>
<evidence type="ECO:0000256" key="7">
    <source>
        <dbReference type="ARBA" id="ARBA00023012"/>
    </source>
</evidence>
<dbReference type="PANTHER" id="PTHR45453:SF3">
    <property type="entry name" value="HISTIDINE KINASE"/>
    <property type="match status" value="1"/>
</dbReference>
<dbReference type="FunFam" id="1.10.287.130:FF:000001">
    <property type="entry name" value="Two-component sensor histidine kinase"/>
    <property type="match status" value="1"/>
</dbReference>
<dbReference type="OrthoDB" id="9762826at2"/>
<dbReference type="SMART" id="SM00388">
    <property type="entry name" value="HisKA"/>
    <property type="match status" value="1"/>
</dbReference>
<keyword evidence="4" id="KW-0597">Phosphoprotein</keyword>
<evidence type="ECO:0000256" key="8">
    <source>
        <dbReference type="ARBA" id="ARBA00023136"/>
    </source>
</evidence>
<keyword evidence="6 13" id="KW-0418">Kinase</keyword>
<comment type="subcellular location">
    <subcellularLocation>
        <location evidence="2">Membrane</location>
    </subcellularLocation>
</comment>
<dbReference type="PROSITE" id="PS50109">
    <property type="entry name" value="HIS_KIN"/>
    <property type="match status" value="1"/>
</dbReference>
<evidence type="ECO:0000259" key="11">
    <source>
        <dbReference type="PROSITE" id="PS50109"/>
    </source>
</evidence>
<feature type="domain" description="Histidine kinase" evidence="11">
    <location>
        <begin position="288"/>
        <end position="506"/>
    </location>
</feature>
<feature type="domain" description="HAMP" evidence="12">
    <location>
        <begin position="207"/>
        <end position="259"/>
    </location>
</feature>
<keyword evidence="7" id="KW-0902">Two-component regulatory system</keyword>
<dbReference type="CDD" id="cd06225">
    <property type="entry name" value="HAMP"/>
    <property type="match status" value="1"/>
</dbReference>
<dbReference type="SUPFAM" id="SSF158472">
    <property type="entry name" value="HAMP domain-like"/>
    <property type="match status" value="1"/>
</dbReference>
<dbReference type="EMBL" id="JENJ01000009">
    <property type="protein sequence ID" value="KGM97527.1"/>
    <property type="molecule type" value="Genomic_DNA"/>
</dbReference>
<dbReference type="GO" id="GO:0016036">
    <property type="term" value="P:cellular response to phosphate starvation"/>
    <property type="evidence" value="ECO:0007669"/>
    <property type="project" value="TreeGrafter"/>
</dbReference>
<evidence type="ECO:0000256" key="4">
    <source>
        <dbReference type="ARBA" id="ARBA00022553"/>
    </source>
</evidence>
<dbReference type="RefSeq" id="WP_039253146.1">
    <property type="nucleotide sequence ID" value="NZ_JENJ01000009.1"/>
</dbReference>
<dbReference type="Pfam" id="PF02518">
    <property type="entry name" value="HATPase_c"/>
    <property type="match status" value="1"/>
</dbReference>
<proteinExistence type="predicted"/>
<dbReference type="GO" id="GO:0004721">
    <property type="term" value="F:phosphoprotein phosphatase activity"/>
    <property type="evidence" value="ECO:0007669"/>
    <property type="project" value="TreeGrafter"/>
</dbReference>
<dbReference type="Pfam" id="PF00512">
    <property type="entry name" value="HisKA"/>
    <property type="match status" value="1"/>
</dbReference>
<dbReference type="SMART" id="SM00387">
    <property type="entry name" value="HATPase_c"/>
    <property type="match status" value="1"/>
</dbReference>
<evidence type="ECO:0000256" key="3">
    <source>
        <dbReference type="ARBA" id="ARBA00012438"/>
    </source>
</evidence>
<keyword evidence="9" id="KW-0175">Coiled coil</keyword>
<comment type="catalytic activity">
    <reaction evidence="1">
        <text>ATP + protein L-histidine = ADP + protein N-phospho-L-histidine.</text>
        <dbReference type="EC" id="2.7.13.3"/>
    </reaction>
</comment>
<dbReference type="PANTHER" id="PTHR45453">
    <property type="entry name" value="PHOSPHATE REGULON SENSOR PROTEIN PHOR"/>
    <property type="match status" value="1"/>
</dbReference>
<dbReference type="InterPro" id="IPR003594">
    <property type="entry name" value="HATPase_dom"/>
</dbReference>
<dbReference type="PRINTS" id="PR00344">
    <property type="entry name" value="BCTRLSENSOR"/>
</dbReference>
<dbReference type="Gene3D" id="1.10.287.130">
    <property type="match status" value="1"/>
</dbReference>
<keyword evidence="10" id="KW-1133">Transmembrane helix</keyword>
<reference evidence="13 14" key="1">
    <citation type="submission" date="2014-01" db="EMBL/GenBank/DDBJ databases">
        <title>Plasmidome dynamics in the species complex Clostridium novyi sensu lato converts strains of independent lineages into distinctly different pathogens.</title>
        <authorList>
            <person name="Skarin H."/>
            <person name="Segerman B."/>
        </authorList>
    </citation>
    <scope>NUCLEOTIDE SEQUENCE [LARGE SCALE GENOMIC DNA]</scope>
    <source>
        <strain evidence="13 14">4552</strain>
    </source>
</reference>
<evidence type="ECO:0000256" key="5">
    <source>
        <dbReference type="ARBA" id="ARBA00022679"/>
    </source>
</evidence>
<dbReference type="GO" id="GO:0005886">
    <property type="term" value="C:plasma membrane"/>
    <property type="evidence" value="ECO:0007669"/>
    <property type="project" value="TreeGrafter"/>
</dbReference>
<accession>A0A0A0I9E7</accession>
<dbReference type="InterPro" id="IPR050351">
    <property type="entry name" value="BphY/WalK/GraS-like"/>
</dbReference>
<feature type="transmembrane region" description="Helical" evidence="10">
    <location>
        <begin position="12"/>
        <end position="32"/>
    </location>
</feature>
<gene>
    <name evidence="13" type="ORF">Z968_03130</name>
</gene>
<evidence type="ECO:0000313" key="13">
    <source>
        <dbReference type="EMBL" id="KGM97527.1"/>
    </source>
</evidence>
<evidence type="ECO:0000256" key="10">
    <source>
        <dbReference type="SAM" id="Phobius"/>
    </source>
</evidence>
<keyword evidence="5" id="KW-0808">Transferase</keyword>
<dbReference type="Pfam" id="PF00672">
    <property type="entry name" value="HAMP"/>
    <property type="match status" value="1"/>
</dbReference>
<dbReference type="InterPro" id="IPR003661">
    <property type="entry name" value="HisK_dim/P_dom"/>
</dbReference>
<feature type="transmembrane region" description="Helical" evidence="10">
    <location>
        <begin position="186"/>
        <end position="205"/>
    </location>
</feature>
<sequence>MKKSIMKKSITLKLFMTTVAFFILFITTQLLFQSLFFQSFYTNRKITKLKDNFKVFERKYIVNFGNSEATLVNIRKFEHDNNAKIVILESNGLLSYITDSKEELKDTNKVGIIQSIIEQWTSNPEAFRKIQEQGKTITYIFNDNYYNLKHIVALTPVVINNHAGKVLFAVSSLQPVDEAVKVMKDFYIYTYIIAVILILILSLIYSKMISKPLVNLNNVALKMAKLDFNEKCETSREDEIGSLANTLNFLSNNLNSALSSLKESNNKLKKDIEREKELEIMRKEFVAAVSHELKTPISLIEGYAEGIKDNIFEEEDREYYINVIIDEAERMGMLVTDMLELSRLESGTLKINIKSFYIDDVINNVVKKLSKINEDKNSVDRINIICSLQNHLEVIGDELKIQQVITNFLTNAIRYTKPKDNVYVSTKLKNNKILIEVENEGDHIEEKEISKIWDKFYKLDKSRNRKLGGTGLGLAIVKNILELHSSEYGVINTKKGVKFYFTLNKA</sequence>
<keyword evidence="8 10" id="KW-0472">Membrane</keyword>
<comment type="caution">
    <text evidence="13">The sequence shown here is derived from an EMBL/GenBank/DDBJ whole genome shotgun (WGS) entry which is preliminary data.</text>
</comment>
<dbReference type="AlphaFoldDB" id="A0A0A0I9E7"/>
<dbReference type="GO" id="GO:0000155">
    <property type="term" value="F:phosphorelay sensor kinase activity"/>
    <property type="evidence" value="ECO:0007669"/>
    <property type="project" value="InterPro"/>
</dbReference>
<dbReference type="InterPro" id="IPR036890">
    <property type="entry name" value="HATPase_C_sf"/>
</dbReference>
<protein>
    <recommendedName>
        <fullName evidence="3">histidine kinase</fullName>
        <ecNumber evidence="3">2.7.13.3</ecNumber>
    </recommendedName>
</protein>
<dbReference type="FunFam" id="3.30.565.10:FF:000006">
    <property type="entry name" value="Sensor histidine kinase WalK"/>
    <property type="match status" value="1"/>
</dbReference>
<dbReference type="InterPro" id="IPR003660">
    <property type="entry name" value="HAMP_dom"/>
</dbReference>
<dbReference type="InterPro" id="IPR005467">
    <property type="entry name" value="His_kinase_dom"/>
</dbReference>
<dbReference type="CDD" id="cd00082">
    <property type="entry name" value="HisKA"/>
    <property type="match status" value="1"/>
</dbReference>
<dbReference type="PROSITE" id="PS50885">
    <property type="entry name" value="HAMP"/>
    <property type="match status" value="1"/>
</dbReference>
<dbReference type="SUPFAM" id="SSF55874">
    <property type="entry name" value="ATPase domain of HSP90 chaperone/DNA topoisomerase II/histidine kinase"/>
    <property type="match status" value="1"/>
</dbReference>
<dbReference type="SUPFAM" id="SSF47384">
    <property type="entry name" value="Homodimeric domain of signal transducing histidine kinase"/>
    <property type="match status" value="1"/>
</dbReference>